<organism evidence="2 3">
    <name type="scientific">candidate division WOR_3 bacterium SM23_42</name>
    <dbReference type="NCBI Taxonomy" id="1703779"/>
    <lineage>
        <taxon>Bacteria</taxon>
        <taxon>Bacteria division WOR-3</taxon>
    </lineage>
</organism>
<evidence type="ECO:0000256" key="1">
    <source>
        <dbReference type="SAM" id="Phobius"/>
    </source>
</evidence>
<dbReference type="STRING" id="1703779.AMJ83_05290"/>
<evidence type="ECO:0000313" key="3">
    <source>
        <dbReference type="Proteomes" id="UP000051373"/>
    </source>
</evidence>
<dbReference type="AlphaFoldDB" id="A0A0S8FSX8"/>
<dbReference type="Proteomes" id="UP000051373">
    <property type="component" value="Unassembled WGS sequence"/>
</dbReference>
<evidence type="ECO:0008006" key="4">
    <source>
        <dbReference type="Google" id="ProtNLM"/>
    </source>
</evidence>
<proteinExistence type="predicted"/>
<gene>
    <name evidence="2" type="ORF">AMJ83_05290</name>
</gene>
<protein>
    <recommendedName>
        <fullName evidence="4">Type II secretion system protein GspG C-terminal domain-containing protein</fullName>
    </recommendedName>
</protein>
<evidence type="ECO:0000313" key="2">
    <source>
        <dbReference type="EMBL" id="KPK63864.1"/>
    </source>
</evidence>
<sequence>MAKATRGGFTAISLVLSLVILAFVVVIGIAYLGRQQSGASGDTSTPLARARSVECLAQIKKVEMHVHLHYVEKGQYPKALRGLEGVSDSDLRCPVTESLYRYDSETGRIFCPDHTK</sequence>
<dbReference type="EMBL" id="LJUJ01000008">
    <property type="protein sequence ID" value="KPK63864.1"/>
    <property type="molecule type" value="Genomic_DNA"/>
</dbReference>
<keyword evidence="1" id="KW-1133">Transmembrane helix</keyword>
<keyword evidence="1" id="KW-0812">Transmembrane</keyword>
<accession>A0A0S8FSX8</accession>
<feature type="transmembrane region" description="Helical" evidence="1">
    <location>
        <begin position="12"/>
        <end position="32"/>
    </location>
</feature>
<reference evidence="2 3" key="1">
    <citation type="journal article" date="2015" name="Microbiome">
        <title>Genomic resolution of linkages in carbon, nitrogen, and sulfur cycling among widespread estuary sediment bacteria.</title>
        <authorList>
            <person name="Baker B.J."/>
            <person name="Lazar C.S."/>
            <person name="Teske A.P."/>
            <person name="Dick G.J."/>
        </authorList>
    </citation>
    <scope>NUCLEOTIDE SEQUENCE [LARGE SCALE GENOMIC DNA]</scope>
    <source>
        <strain evidence="2">SM23_42</strain>
    </source>
</reference>
<keyword evidence="1" id="KW-0472">Membrane</keyword>
<name>A0A0S8FSX8_UNCW3</name>
<comment type="caution">
    <text evidence="2">The sequence shown here is derived from an EMBL/GenBank/DDBJ whole genome shotgun (WGS) entry which is preliminary data.</text>
</comment>